<keyword evidence="2" id="KW-1185">Reference proteome</keyword>
<evidence type="ECO:0000313" key="2">
    <source>
        <dbReference type="Proteomes" id="UP000798662"/>
    </source>
</evidence>
<sequence length="550" mass="56597">MERGETQTSILRSPTLPSPAARAHRRRPLSPRRRRPATTQHLTAATPPASIGVPPAIMAMMATGCAAAPPPGSPAPPVCASACRAACRRRSPVAATASNAPITTTAAAMPTACRHPPPALRIHPAAHCHHRLCCRDGHITGDGQLFPADRPQLSADLPFGHPPRVDVEVQTAIRRPDQALGHQIHGHIPVPRRAALCQGGEGEEVYNNGRVVHPRRGRVHVDALDGIHGRGQPRKRPPKMEGAPPHHPHRLAVRRSTYASKTKNTWLGSRGHNRGNGAARALPPPPRGPARPLPPPPPPPPPHPPAEGPIARLPAAAGSGTRQWRPMPAGMGTRTTLRPSVSCVVGGHVPANAARCGAGGGRGGGGSHLLSRRARMRSRRLSPVPPPRPSCTGRSSTSRGCTVAVSDSAAAAVCDRRATAATAPGSHPPSTSGGNRRHFTAPTGPRRVPERPSRPVGSPRSVAVASPSSHNDPSAQVVRRILRVAPQGGTTAWCHAQAALATGGGEAGAPPTPPPLPTVTATPVAAAAVAPPPPPPAPSAAAAAPAAAEP</sequence>
<comment type="caution">
    <text evidence="1">The sequence shown here is derived from an EMBL/GenBank/DDBJ whole genome shotgun (WGS) entry which is preliminary data.</text>
</comment>
<accession>A0ACC3C505</accession>
<proteinExistence type="predicted"/>
<dbReference type="Proteomes" id="UP000798662">
    <property type="component" value="Chromosome 2"/>
</dbReference>
<protein>
    <submittedName>
        <fullName evidence="1">Uncharacterized protein</fullName>
    </submittedName>
</protein>
<reference evidence="1" key="1">
    <citation type="submission" date="2019-11" db="EMBL/GenBank/DDBJ databases">
        <title>Nori genome reveals adaptations in red seaweeds to the harsh intertidal environment.</title>
        <authorList>
            <person name="Wang D."/>
            <person name="Mao Y."/>
        </authorList>
    </citation>
    <scope>NUCLEOTIDE SEQUENCE</scope>
    <source>
        <tissue evidence="1">Gametophyte</tissue>
    </source>
</reference>
<evidence type="ECO:0000313" key="1">
    <source>
        <dbReference type="EMBL" id="KAK1865046.1"/>
    </source>
</evidence>
<name>A0ACC3C505_PYRYE</name>
<organism evidence="1 2">
    <name type="scientific">Pyropia yezoensis</name>
    <name type="common">Susabi-nori</name>
    <name type="synonym">Porphyra yezoensis</name>
    <dbReference type="NCBI Taxonomy" id="2788"/>
    <lineage>
        <taxon>Eukaryota</taxon>
        <taxon>Rhodophyta</taxon>
        <taxon>Bangiophyceae</taxon>
        <taxon>Bangiales</taxon>
        <taxon>Bangiaceae</taxon>
        <taxon>Pyropia</taxon>
    </lineage>
</organism>
<gene>
    <name evidence="1" type="ORF">I4F81_007581</name>
</gene>
<dbReference type="EMBL" id="CM020619">
    <property type="protein sequence ID" value="KAK1865046.1"/>
    <property type="molecule type" value="Genomic_DNA"/>
</dbReference>